<feature type="binding site" evidence="12">
    <location>
        <position position="37"/>
    </location>
    <ligand>
        <name>substrate</name>
    </ligand>
</feature>
<dbReference type="PANTHER" id="PTHR11406:SF23">
    <property type="entry name" value="PHOSPHOGLYCERATE KINASE 1, CHLOROPLASTIC-RELATED"/>
    <property type="match status" value="1"/>
</dbReference>
<dbReference type="HAMAP" id="MF_00145">
    <property type="entry name" value="Phosphoglyc_kinase"/>
    <property type="match status" value="1"/>
</dbReference>
<dbReference type="HOGENOM" id="CLU_025427_0_2_7"/>
<evidence type="ECO:0000256" key="8">
    <source>
        <dbReference type="ARBA" id="ARBA00022741"/>
    </source>
</evidence>
<dbReference type="Pfam" id="PF00162">
    <property type="entry name" value="PGK"/>
    <property type="match status" value="1"/>
</dbReference>
<evidence type="ECO:0000256" key="5">
    <source>
        <dbReference type="ARBA" id="ARBA00013061"/>
    </source>
</evidence>
<gene>
    <name evidence="12" type="primary">pgk</name>
    <name evidence="16" type="ordered locus">Saut_0532</name>
</gene>
<dbReference type="InterPro" id="IPR015824">
    <property type="entry name" value="Phosphoglycerate_kinase_N"/>
</dbReference>
<evidence type="ECO:0000256" key="9">
    <source>
        <dbReference type="ARBA" id="ARBA00022777"/>
    </source>
</evidence>
<dbReference type="Gene3D" id="3.40.50.1260">
    <property type="entry name" value="Phosphoglycerate kinase, N-terminal domain"/>
    <property type="match status" value="2"/>
</dbReference>
<dbReference type="RefSeq" id="WP_013326337.1">
    <property type="nucleotide sequence ID" value="NC_014506.1"/>
</dbReference>
<evidence type="ECO:0000256" key="10">
    <source>
        <dbReference type="ARBA" id="ARBA00022840"/>
    </source>
</evidence>
<keyword evidence="12" id="KW-0963">Cytoplasm</keyword>
<name>E0UPB7_SULAO</name>
<evidence type="ECO:0000256" key="6">
    <source>
        <dbReference type="ARBA" id="ARBA00016471"/>
    </source>
</evidence>
<comment type="similarity">
    <text evidence="3 12 15">Belongs to the phosphoglycerate kinase family.</text>
</comment>
<dbReference type="GO" id="GO:0004618">
    <property type="term" value="F:phosphoglycerate kinase activity"/>
    <property type="evidence" value="ECO:0007669"/>
    <property type="project" value="UniProtKB-UniRule"/>
</dbReference>
<dbReference type="InterPro" id="IPR015911">
    <property type="entry name" value="Phosphoglycerate_kinase_CS"/>
</dbReference>
<evidence type="ECO:0000256" key="12">
    <source>
        <dbReference type="HAMAP-Rule" id="MF_00145"/>
    </source>
</evidence>
<keyword evidence="7 12" id="KW-0808">Transferase</keyword>
<evidence type="ECO:0000256" key="3">
    <source>
        <dbReference type="ARBA" id="ARBA00008982"/>
    </source>
</evidence>
<evidence type="ECO:0000256" key="2">
    <source>
        <dbReference type="ARBA" id="ARBA00004838"/>
    </source>
</evidence>
<dbReference type="SUPFAM" id="SSF53748">
    <property type="entry name" value="Phosphoglycerate kinase"/>
    <property type="match status" value="1"/>
</dbReference>
<evidence type="ECO:0000256" key="15">
    <source>
        <dbReference type="RuleBase" id="RU000532"/>
    </source>
</evidence>
<dbReference type="PANTHER" id="PTHR11406">
    <property type="entry name" value="PHOSPHOGLYCERATE KINASE"/>
    <property type="match status" value="1"/>
</dbReference>
<dbReference type="GO" id="GO:0005524">
    <property type="term" value="F:ATP binding"/>
    <property type="evidence" value="ECO:0007669"/>
    <property type="project" value="UniProtKB-KW"/>
</dbReference>
<comment type="catalytic activity">
    <reaction evidence="1 12 15">
        <text>(2R)-3-phosphoglycerate + ATP = (2R)-3-phospho-glyceroyl phosphate + ADP</text>
        <dbReference type="Rhea" id="RHEA:14801"/>
        <dbReference type="ChEBI" id="CHEBI:30616"/>
        <dbReference type="ChEBI" id="CHEBI:57604"/>
        <dbReference type="ChEBI" id="CHEBI:58272"/>
        <dbReference type="ChEBI" id="CHEBI:456216"/>
        <dbReference type="EC" id="2.7.2.3"/>
    </reaction>
</comment>
<evidence type="ECO:0000256" key="7">
    <source>
        <dbReference type="ARBA" id="ARBA00022679"/>
    </source>
</evidence>
<dbReference type="InterPro" id="IPR036043">
    <property type="entry name" value="Phosphoglycerate_kinase_sf"/>
</dbReference>
<dbReference type="GO" id="GO:0006096">
    <property type="term" value="P:glycolytic process"/>
    <property type="evidence" value="ECO:0007669"/>
    <property type="project" value="UniProtKB-UniRule"/>
</dbReference>
<accession>E0UPB7</accession>
<organism evidence="16 17">
    <name type="scientific">Sulfurimonas autotrophica (strain ATCC BAA-671 / DSM 16294 / JCM 11897 / OK10)</name>
    <dbReference type="NCBI Taxonomy" id="563040"/>
    <lineage>
        <taxon>Bacteria</taxon>
        <taxon>Pseudomonadati</taxon>
        <taxon>Campylobacterota</taxon>
        <taxon>Epsilonproteobacteria</taxon>
        <taxon>Campylobacterales</taxon>
        <taxon>Sulfurimonadaceae</taxon>
        <taxon>Sulfurimonas</taxon>
    </lineage>
</organism>
<proteinExistence type="inferred from homology"/>
<evidence type="ECO:0000313" key="16">
    <source>
        <dbReference type="EMBL" id="ADN08581.1"/>
    </source>
</evidence>
<feature type="binding site" evidence="12">
    <location>
        <position position="119"/>
    </location>
    <ligand>
        <name>substrate</name>
    </ligand>
</feature>
<comment type="subcellular location">
    <subcellularLocation>
        <location evidence="12">Cytoplasm</location>
    </subcellularLocation>
</comment>
<dbReference type="GO" id="GO:0005829">
    <property type="term" value="C:cytosol"/>
    <property type="evidence" value="ECO:0007669"/>
    <property type="project" value="TreeGrafter"/>
</dbReference>
<feature type="binding site" evidence="13">
    <location>
        <position position="152"/>
    </location>
    <ligand>
        <name>(2R)-3-phosphoglycerate</name>
        <dbReference type="ChEBI" id="CHEBI:58272"/>
    </ligand>
</feature>
<dbReference type="EMBL" id="CP002205">
    <property type="protein sequence ID" value="ADN08581.1"/>
    <property type="molecule type" value="Genomic_DNA"/>
</dbReference>
<dbReference type="InterPro" id="IPR001576">
    <property type="entry name" value="Phosphoglycerate_kinase"/>
</dbReference>
<evidence type="ECO:0000256" key="4">
    <source>
        <dbReference type="ARBA" id="ARBA00011245"/>
    </source>
</evidence>
<sequence length="403" mass="44738">MELLQLKKLNLKDKKVFIRCDFNVPMDEFGNIADDRRIRSAISTINYCLDQDCAVILASHFGRPKSEVVEKYSMAPIARRLQQLLKRHVELAPGVVDDVTMQIARKLPRHEVLLLENLRFEPGETKDDEELSKKLASMAEFYVNDAFGVSHRAHASVHGITKFFDNEHKAAGFLLEREINFFSKLMNNPVRPFAAIVGGSKVSGKLEALVNLLPKVDKIFIGGGMAFTFLKQMGYEIGASLVEDDLLEEAQHIMDEAKKLGVKFYLPVDVVAAQKFSEDSVSKIVTAQEIPHEWMGLDIGPATVRLYREGLNDVQTILWNGPMGVYEMDKFARGSSKIAHFVADSYSTTVVGGGDTADLVQRVGVDEDISFISTGGGASLELLEGKTLPGVEPLMIKMTQTKD</sequence>
<keyword evidence="17" id="KW-1185">Reference proteome</keyword>
<keyword evidence="11 12" id="KW-0324">Glycolysis</keyword>
<feature type="binding site" evidence="12 14">
    <location>
        <begin position="353"/>
        <end position="356"/>
    </location>
    <ligand>
        <name>ATP</name>
        <dbReference type="ChEBI" id="CHEBI:30616"/>
    </ligand>
</feature>
<keyword evidence="10 12" id="KW-0067">ATP-binding</keyword>
<dbReference type="FunFam" id="3.40.50.1260:FF:000006">
    <property type="entry name" value="Phosphoglycerate kinase"/>
    <property type="match status" value="1"/>
</dbReference>
<dbReference type="KEGG" id="sua:Saut_0532"/>
<protein>
    <recommendedName>
        <fullName evidence="6 12">Phosphoglycerate kinase</fullName>
        <ecNumber evidence="5 12">2.7.2.3</ecNumber>
    </recommendedName>
</protein>
<dbReference type="GO" id="GO:0006094">
    <property type="term" value="P:gluconeogenesis"/>
    <property type="evidence" value="ECO:0007669"/>
    <property type="project" value="TreeGrafter"/>
</dbReference>
<comment type="subunit">
    <text evidence="4 12">Monomer.</text>
</comment>
<keyword evidence="9 12" id="KW-0418">Kinase</keyword>
<dbReference type="AlphaFoldDB" id="E0UPB7"/>
<dbReference type="PIRSF" id="PIRSF000724">
    <property type="entry name" value="Pgk"/>
    <property type="match status" value="1"/>
</dbReference>
<feature type="binding site" evidence="12 14">
    <location>
        <position position="327"/>
    </location>
    <ligand>
        <name>ATP</name>
        <dbReference type="ChEBI" id="CHEBI:30616"/>
    </ligand>
</feature>
<dbReference type="FunFam" id="3.40.50.1260:FF:000003">
    <property type="entry name" value="Phosphoglycerate kinase"/>
    <property type="match status" value="1"/>
</dbReference>
<dbReference type="UniPathway" id="UPA00109">
    <property type="reaction ID" value="UER00185"/>
</dbReference>
<feature type="binding site" evidence="12 14">
    <location>
        <position position="205"/>
    </location>
    <ligand>
        <name>ATP</name>
        <dbReference type="ChEBI" id="CHEBI:30616"/>
    </ligand>
</feature>
<feature type="binding site" evidence="12">
    <location>
        <position position="152"/>
    </location>
    <ligand>
        <name>substrate</name>
    </ligand>
</feature>
<evidence type="ECO:0000256" key="1">
    <source>
        <dbReference type="ARBA" id="ARBA00000642"/>
    </source>
</evidence>
<dbReference type="PRINTS" id="PR00477">
    <property type="entry name" value="PHGLYCKINASE"/>
</dbReference>
<reference evidence="17" key="1">
    <citation type="journal article" date="2010" name="Stand. Genomic Sci.">
        <title>Complete genome sequence of Sulfurimonas autotrophica type strain (OK10).</title>
        <authorList>
            <person name="Sikorski J."/>
            <person name="Munk C."/>
            <person name="Lapidus A."/>
            <person name="Djao O."/>
            <person name="Lucas S."/>
            <person name="Glavina Del Rio T."/>
            <person name="Nolan M."/>
            <person name="Tice H."/>
            <person name="Han C."/>
            <person name="Cheng J."/>
            <person name="Tapia R."/>
            <person name="Goodwin L."/>
            <person name="Pitluck S."/>
            <person name="Liolios K."/>
            <person name="Ivanova N."/>
            <person name="Mavromatis K."/>
            <person name="Mikhailova N."/>
            <person name="Pati A."/>
            <person name="Sims D."/>
            <person name="Meincke L."/>
            <person name="Brettin T."/>
            <person name="Detter J."/>
            <person name="Chen A."/>
            <person name="Palaniappan K."/>
            <person name="Land M."/>
            <person name="Hauser L."/>
            <person name="Chang Y."/>
            <person name="Jeffries C."/>
            <person name="Rohde M."/>
            <person name="Lang E."/>
            <person name="Spring S."/>
            <person name="Goker M."/>
            <person name="Woyke T."/>
            <person name="Bristow J."/>
            <person name="Eisen J."/>
            <person name="Markowitz V."/>
            <person name="Hugenholtz P."/>
            <person name="Kyrpides N."/>
            <person name="Klenk H."/>
        </authorList>
    </citation>
    <scope>NUCLEOTIDE SEQUENCE [LARGE SCALE GENOMIC DNA]</scope>
    <source>
        <strain evidence="17">ATCC BAA-671 / DSM 16294 / JCM 11897 / OK10</strain>
    </source>
</reference>
<feature type="binding site" evidence="13">
    <location>
        <position position="119"/>
    </location>
    <ligand>
        <name>(2R)-3-phosphoglycerate</name>
        <dbReference type="ChEBI" id="CHEBI:58272"/>
    </ligand>
</feature>
<feature type="binding site" evidence="12 13">
    <location>
        <begin position="60"/>
        <end position="63"/>
    </location>
    <ligand>
        <name>substrate</name>
    </ligand>
</feature>
<dbReference type="GO" id="GO:0043531">
    <property type="term" value="F:ADP binding"/>
    <property type="evidence" value="ECO:0007669"/>
    <property type="project" value="TreeGrafter"/>
</dbReference>
<feature type="binding site" evidence="13">
    <location>
        <position position="37"/>
    </location>
    <ligand>
        <name>(2R)-3-phosphoglycerate</name>
        <dbReference type="ChEBI" id="CHEBI:58272"/>
    </ligand>
</feature>
<comment type="pathway">
    <text evidence="2 12">Carbohydrate degradation; glycolysis; pyruvate from D-glyceraldehyde 3-phosphate: step 2/5.</text>
</comment>
<dbReference type="EC" id="2.7.2.3" evidence="5 12"/>
<evidence type="ECO:0000313" key="17">
    <source>
        <dbReference type="Proteomes" id="UP000007803"/>
    </source>
</evidence>
<evidence type="ECO:0000256" key="14">
    <source>
        <dbReference type="PIRSR" id="PIRSR000724-2"/>
    </source>
</evidence>
<evidence type="ECO:0000256" key="11">
    <source>
        <dbReference type="ARBA" id="ARBA00023152"/>
    </source>
</evidence>
<dbReference type="OrthoDB" id="9808460at2"/>
<evidence type="ECO:0000256" key="13">
    <source>
        <dbReference type="PIRSR" id="PIRSR000724-1"/>
    </source>
</evidence>
<dbReference type="PROSITE" id="PS00111">
    <property type="entry name" value="PGLYCERATE_KINASE"/>
    <property type="match status" value="1"/>
</dbReference>
<keyword evidence="8 12" id="KW-0547">Nucleotide-binding</keyword>
<dbReference type="eggNOG" id="COG0126">
    <property type="taxonomic scope" value="Bacteria"/>
</dbReference>
<feature type="binding site" evidence="12 14">
    <location>
        <position position="296"/>
    </location>
    <ligand>
        <name>ATP</name>
        <dbReference type="ChEBI" id="CHEBI:30616"/>
    </ligand>
</feature>
<feature type="binding site" evidence="12 13">
    <location>
        <begin position="21"/>
        <end position="23"/>
    </location>
    <ligand>
        <name>substrate</name>
    </ligand>
</feature>
<dbReference type="Proteomes" id="UP000007803">
    <property type="component" value="Chromosome"/>
</dbReference>
<dbReference type="STRING" id="563040.Saut_0532"/>